<evidence type="ECO:0000313" key="2">
    <source>
        <dbReference type="Proteomes" id="UP001161017"/>
    </source>
</evidence>
<sequence>MISNETSQPLLLESALHLCVQRYNTTVTNGKTLTRQIGSSLTHLTHINPYNISVPGEPDTQYTMGGYSFATITDFLATVFRGRYTVNDDMPTYGSDAIEVFVDTLLVPPYDLPAMQNILTGVATSMTNAYVSSLFGSSSEYDCKSICPLPFPSVLKETFPIALSSLPSKDAPSLATVFLMSIRD</sequence>
<protein>
    <submittedName>
        <fullName evidence="1">Uncharacterized protein</fullName>
    </submittedName>
</protein>
<gene>
    <name evidence="1" type="ORF">OHK93_002653</name>
</gene>
<dbReference type="EMBL" id="JAPUFD010000014">
    <property type="protein sequence ID" value="MDI1491444.1"/>
    <property type="molecule type" value="Genomic_DNA"/>
</dbReference>
<reference evidence="1" key="1">
    <citation type="journal article" date="2023" name="Genome Biol. Evol.">
        <title>First Whole Genome Sequence and Flow Cytometry Genome Size Data for the Lichen-Forming Fungus Ramalina farinacea (Ascomycota).</title>
        <authorList>
            <person name="Llewellyn T."/>
            <person name="Mian S."/>
            <person name="Hill R."/>
            <person name="Leitch I.J."/>
            <person name="Gaya E."/>
        </authorList>
    </citation>
    <scope>NUCLEOTIDE SEQUENCE</scope>
    <source>
        <strain evidence="1">LIQ254RAFAR</strain>
    </source>
</reference>
<dbReference type="AlphaFoldDB" id="A0AA43TXF5"/>
<organism evidence="1 2">
    <name type="scientific">Ramalina farinacea</name>
    <dbReference type="NCBI Taxonomy" id="258253"/>
    <lineage>
        <taxon>Eukaryota</taxon>
        <taxon>Fungi</taxon>
        <taxon>Dikarya</taxon>
        <taxon>Ascomycota</taxon>
        <taxon>Pezizomycotina</taxon>
        <taxon>Lecanoromycetes</taxon>
        <taxon>OSLEUM clade</taxon>
        <taxon>Lecanoromycetidae</taxon>
        <taxon>Lecanorales</taxon>
        <taxon>Lecanorineae</taxon>
        <taxon>Ramalinaceae</taxon>
        <taxon>Ramalina</taxon>
    </lineage>
</organism>
<proteinExistence type="predicted"/>
<dbReference type="Proteomes" id="UP001161017">
    <property type="component" value="Unassembled WGS sequence"/>
</dbReference>
<comment type="caution">
    <text evidence="1">The sequence shown here is derived from an EMBL/GenBank/DDBJ whole genome shotgun (WGS) entry which is preliminary data.</text>
</comment>
<keyword evidence="2" id="KW-1185">Reference proteome</keyword>
<evidence type="ECO:0000313" key="1">
    <source>
        <dbReference type="EMBL" id="MDI1491444.1"/>
    </source>
</evidence>
<name>A0AA43TXF5_9LECA</name>
<accession>A0AA43TXF5</accession>